<reference evidence="1 2" key="1">
    <citation type="journal article" date="2021" name="Hortic Res">
        <title>High-quality reference genome and annotation aids understanding of berry development for evergreen blueberry (Vaccinium darrowii).</title>
        <authorList>
            <person name="Yu J."/>
            <person name="Hulse-Kemp A.M."/>
            <person name="Babiker E."/>
            <person name="Staton M."/>
        </authorList>
    </citation>
    <scope>NUCLEOTIDE SEQUENCE [LARGE SCALE GENOMIC DNA]</scope>
    <source>
        <strain evidence="2">cv. NJ 8807/NJ 8810</strain>
        <tissue evidence="1">Young leaf</tissue>
    </source>
</reference>
<accession>A0ACB7YRV4</accession>
<organism evidence="1 2">
    <name type="scientific">Vaccinium darrowii</name>
    <dbReference type="NCBI Taxonomy" id="229202"/>
    <lineage>
        <taxon>Eukaryota</taxon>
        <taxon>Viridiplantae</taxon>
        <taxon>Streptophyta</taxon>
        <taxon>Embryophyta</taxon>
        <taxon>Tracheophyta</taxon>
        <taxon>Spermatophyta</taxon>
        <taxon>Magnoliopsida</taxon>
        <taxon>eudicotyledons</taxon>
        <taxon>Gunneridae</taxon>
        <taxon>Pentapetalae</taxon>
        <taxon>asterids</taxon>
        <taxon>Ericales</taxon>
        <taxon>Ericaceae</taxon>
        <taxon>Vaccinioideae</taxon>
        <taxon>Vaccinieae</taxon>
        <taxon>Vaccinium</taxon>
    </lineage>
</organism>
<dbReference type="EMBL" id="CM037153">
    <property type="protein sequence ID" value="KAH7856401.1"/>
    <property type="molecule type" value="Genomic_DNA"/>
</dbReference>
<evidence type="ECO:0000313" key="1">
    <source>
        <dbReference type="EMBL" id="KAH7856401.1"/>
    </source>
</evidence>
<keyword evidence="2" id="KW-1185">Reference proteome</keyword>
<gene>
    <name evidence="1" type="ORF">Vadar_000915</name>
</gene>
<evidence type="ECO:0000313" key="2">
    <source>
        <dbReference type="Proteomes" id="UP000828048"/>
    </source>
</evidence>
<protein>
    <submittedName>
        <fullName evidence="1">Uncharacterized protein</fullName>
    </submittedName>
</protein>
<proteinExistence type="predicted"/>
<name>A0ACB7YRV4_9ERIC</name>
<dbReference type="Proteomes" id="UP000828048">
    <property type="component" value="Chromosome 3"/>
</dbReference>
<comment type="caution">
    <text evidence="1">The sequence shown here is derived from an EMBL/GenBank/DDBJ whole genome shotgun (WGS) entry which is preliminary data.</text>
</comment>
<sequence length="168" mass="18814">MLLVHPEPVPPNHDDSRWSWFQNCLGALDGTFVPVYPPAGDKARYRTRKGEVATNVLGVCSRDLQFVYVLSGWEGSATDSRILRDAIARPNGLKVPHGQYYLTDADILHVSGFYWSDVNKCIVVDEASVWEDYEKAHKKVKGFNGRAFPYYDDCCCISELAAAALMPL</sequence>